<name>A0A9D2IPL4_9ACTN</name>
<dbReference type="AlphaFoldDB" id="A0A9D2IPL4"/>
<proteinExistence type="predicted"/>
<comment type="caution">
    <text evidence="1">The sequence shown here is derived from an EMBL/GenBank/DDBJ whole genome shotgun (WGS) entry which is preliminary data.</text>
</comment>
<evidence type="ECO:0000313" key="2">
    <source>
        <dbReference type="Proteomes" id="UP000824029"/>
    </source>
</evidence>
<dbReference type="InterPro" id="IPR011990">
    <property type="entry name" value="TPR-like_helical_dom_sf"/>
</dbReference>
<reference evidence="1" key="1">
    <citation type="journal article" date="2021" name="PeerJ">
        <title>Extensive microbial diversity within the chicken gut microbiome revealed by metagenomics and culture.</title>
        <authorList>
            <person name="Gilroy R."/>
            <person name="Ravi A."/>
            <person name="Getino M."/>
            <person name="Pursley I."/>
            <person name="Horton D.L."/>
            <person name="Alikhan N.F."/>
            <person name="Baker D."/>
            <person name="Gharbi K."/>
            <person name="Hall N."/>
            <person name="Watson M."/>
            <person name="Adriaenssens E.M."/>
            <person name="Foster-Nyarko E."/>
            <person name="Jarju S."/>
            <person name="Secka A."/>
            <person name="Antonio M."/>
            <person name="Oren A."/>
            <person name="Chaudhuri R.R."/>
            <person name="La Ragione R."/>
            <person name="Hildebrand F."/>
            <person name="Pallen M.J."/>
        </authorList>
    </citation>
    <scope>NUCLEOTIDE SEQUENCE</scope>
    <source>
        <strain evidence="1">ChiHecolR3B27-1887</strain>
    </source>
</reference>
<dbReference type="SUPFAM" id="SSF48452">
    <property type="entry name" value="TPR-like"/>
    <property type="match status" value="1"/>
</dbReference>
<sequence length="340" mass="37707">MAHDSRREDYLRMSLRFALSLDGGDPARAAREFATFGRRLARERDSLPQSDADRAFHLVSLATELVDYRLPFAGDALAETLVSRGRALLDEALSLDAGCHDAARMRFSLDTPSAEERHRFLSERADEVRAACEAERERLCDTLDEARRPLGASVAMRPWWRWLADMAECALICGRNRAAIDACERLLASDPRDLSDARFTLAYALAKLEDQPGLERLAARYPALAAPRAADDAWIRLAQIALAHKSYRLAEARRLTERLLDAYPGCAPTLIRQMEIPDGRFARIRVPAYGEDELIVAVSEGVVLLQEGMERTGKGVLGAWLARAAAELSGEKYDEGVVGP</sequence>
<dbReference type="EMBL" id="DXBZ01000104">
    <property type="protein sequence ID" value="HIZ18556.1"/>
    <property type="molecule type" value="Genomic_DNA"/>
</dbReference>
<gene>
    <name evidence="1" type="ORF">IAA22_05565</name>
</gene>
<accession>A0A9D2IPL4</accession>
<dbReference type="Proteomes" id="UP000824029">
    <property type="component" value="Unassembled WGS sequence"/>
</dbReference>
<organism evidence="1 2">
    <name type="scientific">Candidatus Olsenella stercoravium</name>
    <dbReference type="NCBI Taxonomy" id="2838713"/>
    <lineage>
        <taxon>Bacteria</taxon>
        <taxon>Bacillati</taxon>
        <taxon>Actinomycetota</taxon>
        <taxon>Coriobacteriia</taxon>
        <taxon>Coriobacteriales</taxon>
        <taxon>Atopobiaceae</taxon>
        <taxon>Olsenella</taxon>
    </lineage>
</organism>
<evidence type="ECO:0000313" key="1">
    <source>
        <dbReference type="EMBL" id="HIZ18556.1"/>
    </source>
</evidence>
<reference evidence="1" key="2">
    <citation type="submission" date="2021-04" db="EMBL/GenBank/DDBJ databases">
        <authorList>
            <person name="Gilroy R."/>
        </authorList>
    </citation>
    <scope>NUCLEOTIDE SEQUENCE</scope>
    <source>
        <strain evidence="1">ChiHecolR3B27-1887</strain>
    </source>
</reference>
<dbReference type="Gene3D" id="1.25.40.10">
    <property type="entry name" value="Tetratricopeptide repeat domain"/>
    <property type="match status" value="1"/>
</dbReference>
<protein>
    <submittedName>
        <fullName evidence="1">Response regulator receiver protein</fullName>
    </submittedName>
</protein>